<proteinExistence type="predicted"/>
<evidence type="ECO:0000256" key="8">
    <source>
        <dbReference type="ARBA" id="ARBA00022741"/>
    </source>
</evidence>
<evidence type="ECO:0000256" key="11">
    <source>
        <dbReference type="ARBA" id="ARBA00022989"/>
    </source>
</evidence>
<evidence type="ECO:0000256" key="3">
    <source>
        <dbReference type="ARBA" id="ARBA00012438"/>
    </source>
</evidence>
<evidence type="ECO:0000256" key="6">
    <source>
        <dbReference type="ARBA" id="ARBA00022679"/>
    </source>
</evidence>
<organism evidence="19 20">
    <name type="scientific">Dietzia cercidiphylli</name>
    <dbReference type="NCBI Taxonomy" id="498199"/>
    <lineage>
        <taxon>Bacteria</taxon>
        <taxon>Bacillati</taxon>
        <taxon>Actinomycetota</taxon>
        <taxon>Actinomycetes</taxon>
        <taxon>Mycobacteriales</taxon>
        <taxon>Dietziaceae</taxon>
        <taxon>Dietzia</taxon>
    </lineage>
</organism>
<feature type="domain" description="Histidine kinase" evidence="17">
    <location>
        <begin position="319"/>
        <end position="536"/>
    </location>
</feature>
<dbReference type="InterPro" id="IPR036890">
    <property type="entry name" value="HATPase_C_sf"/>
</dbReference>
<evidence type="ECO:0000256" key="7">
    <source>
        <dbReference type="ARBA" id="ARBA00022692"/>
    </source>
</evidence>
<dbReference type="PROSITE" id="PS50109">
    <property type="entry name" value="HIS_KIN"/>
    <property type="match status" value="1"/>
</dbReference>
<dbReference type="InterPro" id="IPR047669">
    <property type="entry name" value="MtrAB_MtrB"/>
</dbReference>
<evidence type="ECO:0000256" key="15">
    <source>
        <dbReference type="SAM" id="MobiDB-lite"/>
    </source>
</evidence>
<dbReference type="Proteomes" id="UP001500383">
    <property type="component" value="Unassembled WGS sequence"/>
</dbReference>
<feature type="domain" description="HAMP" evidence="18">
    <location>
        <begin position="252"/>
        <end position="304"/>
    </location>
</feature>
<dbReference type="InterPro" id="IPR036097">
    <property type="entry name" value="HisK_dim/P_sf"/>
</dbReference>
<dbReference type="Pfam" id="PF00672">
    <property type="entry name" value="HAMP"/>
    <property type="match status" value="1"/>
</dbReference>
<dbReference type="EC" id="2.7.13.3" evidence="3"/>
<keyword evidence="7 16" id="KW-0812">Transmembrane</keyword>
<dbReference type="PROSITE" id="PS50885">
    <property type="entry name" value="HAMP"/>
    <property type="match status" value="1"/>
</dbReference>
<keyword evidence="13 16" id="KW-0472">Membrane</keyword>
<feature type="compositionally biased region" description="Basic and acidic residues" evidence="15">
    <location>
        <begin position="1"/>
        <end position="23"/>
    </location>
</feature>
<evidence type="ECO:0000256" key="9">
    <source>
        <dbReference type="ARBA" id="ARBA00022777"/>
    </source>
</evidence>
<dbReference type="InterPro" id="IPR005467">
    <property type="entry name" value="His_kinase_dom"/>
</dbReference>
<dbReference type="Gene3D" id="6.10.340.10">
    <property type="match status" value="1"/>
</dbReference>
<evidence type="ECO:0000259" key="17">
    <source>
        <dbReference type="PROSITE" id="PS50109"/>
    </source>
</evidence>
<reference evidence="20" key="1">
    <citation type="journal article" date="2019" name="Int. J. Syst. Evol. Microbiol.">
        <title>The Global Catalogue of Microorganisms (GCM) 10K type strain sequencing project: providing services to taxonomists for standard genome sequencing and annotation.</title>
        <authorList>
            <consortium name="The Broad Institute Genomics Platform"/>
            <consortium name="The Broad Institute Genome Sequencing Center for Infectious Disease"/>
            <person name="Wu L."/>
            <person name="Ma J."/>
        </authorList>
    </citation>
    <scope>NUCLEOTIDE SEQUENCE [LARGE SCALE GENOMIC DNA]</scope>
    <source>
        <strain evidence="20">JCM 16002</strain>
    </source>
</reference>
<dbReference type="SUPFAM" id="SSF47384">
    <property type="entry name" value="Homodimeric domain of signal transducing histidine kinase"/>
    <property type="match status" value="1"/>
</dbReference>
<sequence>MTARRPDDAAASSGDERDTRDMTDSSSTLLERIRDLDLTVLGMRFARMWRRSLQLRVVTSTLALSMGVILTIAFMLQSQMAAQLLSTKLDAAVEQAGRLRVTVEAQIAATDEGTSEQSRLDQARSALGERGIASDGESVHAGTFDPILVVPDQTGRGQVVSPADSQVPPELQSLVQRGRVAYQYVTVDFRGEPAKALIIGTPTDSSIPGLELYLVYPLIAEEQTLGIMRGIVATAGLAIIVLSAAIAWMVARQVVLPVRQAASIAQRFANGHLKERMVIRGEDDVARLAMAFNDMAQSLSDQITQLEEFGDLQKRFTSDVSHELRTPLTTVRMAADIISDSAGDLDPPTKRAVELLESELDRFESLLTDLLEVSRHDAGMAELSVTALDVRGAVEDAVSTVSHIAESAGVQVELDMPAEPVVAEVDSRRVERILRNLVANALDHSESKPVRVTLRGSEAALAVSVRDHGVGLKPGEESLVFNRFWRADPSRVRRSGGTGLGLAIALEDARLHGGRLDCWGSPGEGSCFRLTIPRRHGGTLTSSPLPLTPEDEARLVSTGSPTPLDRVPGTEEARS</sequence>
<evidence type="ECO:0000256" key="10">
    <source>
        <dbReference type="ARBA" id="ARBA00022840"/>
    </source>
</evidence>
<dbReference type="InterPro" id="IPR003660">
    <property type="entry name" value="HAMP_dom"/>
</dbReference>
<dbReference type="SMART" id="SM00387">
    <property type="entry name" value="HATPase_c"/>
    <property type="match status" value="1"/>
</dbReference>
<dbReference type="RefSeq" id="WP_182658671.1">
    <property type="nucleotide sequence ID" value="NZ_BAAAQG010000007.1"/>
</dbReference>
<feature type="region of interest" description="Disordered" evidence="15">
    <location>
        <begin position="1"/>
        <end position="26"/>
    </location>
</feature>
<dbReference type="Pfam" id="PF00512">
    <property type="entry name" value="HisKA"/>
    <property type="match status" value="1"/>
</dbReference>
<evidence type="ECO:0000256" key="1">
    <source>
        <dbReference type="ARBA" id="ARBA00000085"/>
    </source>
</evidence>
<dbReference type="SMART" id="SM00304">
    <property type="entry name" value="HAMP"/>
    <property type="match status" value="1"/>
</dbReference>
<gene>
    <name evidence="19" type="primary">mtrB</name>
    <name evidence="19" type="ORF">GCM10009831_14030</name>
</gene>
<comment type="caution">
    <text evidence="19">The sequence shown here is derived from an EMBL/GenBank/DDBJ whole genome shotgun (WGS) entry which is preliminary data.</text>
</comment>
<keyword evidence="5" id="KW-0597">Phosphoprotein</keyword>
<dbReference type="InterPro" id="IPR004358">
    <property type="entry name" value="Sig_transdc_His_kin-like_C"/>
</dbReference>
<evidence type="ECO:0000256" key="4">
    <source>
        <dbReference type="ARBA" id="ARBA00022475"/>
    </source>
</evidence>
<evidence type="ECO:0000256" key="16">
    <source>
        <dbReference type="SAM" id="Phobius"/>
    </source>
</evidence>
<comment type="catalytic activity">
    <reaction evidence="1">
        <text>ATP + protein L-histidine = ADP + protein N-phospho-L-histidine.</text>
        <dbReference type="EC" id="2.7.13.3"/>
    </reaction>
</comment>
<dbReference type="NCBIfam" id="NF040691">
    <property type="entry name" value="MtrAB_MtrB"/>
    <property type="match status" value="1"/>
</dbReference>
<dbReference type="InterPro" id="IPR003594">
    <property type="entry name" value="HATPase_dom"/>
</dbReference>
<dbReference type="EMBL" id="BAAAQG010000007">
    <property type="protein sequence ID" value="GAA1705535.1"/>
    <property type="molecule type" value="Genomic_DNA"/>
</dbReference>
<evidence type="ECO:0000259" key="18">
    <source>
        <dbReference type="PROSITE" id="PS50885"/>
    </source>
</evidence>
<evidence type="ECO:0000256" key="13">
    <source>
        <dbReference type="ARBA" id="ARBA00023136"/>
    </source>
</evidence>
<evidence type="ECO:0000256" key="2">
    <source>
        <dbReference type="ARBA" id="ARBA00004651"/>
    </source>
</evidence>
<name>A0ABP4UMN8_9ACTN</name>
<dbReference type="Pfam" id="PF02518">
    <property type="entry name" value="HATPase_c"/>
    <property type="match status" value="1"/>
</dbReference>
<protein>
    <recommendedName>
        <fullName evidence="14">Sensor histidine kinase MtrB</fullName>
        <ecNumber evidence="3">2.7.13.3</ecNumber>
    </recommendedName>
</protein>
<keyword evidence="4" id="KW-1003">Cell membrane</keyword>
<dbReference type="Gene3D" id="3.30.565.10">
    <property type="entry name" value="Histidine kinase-like ATPase, C-terminal domain"/>
    <property type="match status" value="1"/>
</dbReference>
<dbReference type="Gene3D" id="1.10.287.130">
    <property type="match status" value="1"/>
</dbReference>
<dbReference type="PANTHER" id="PTHR43547">
    <property type="entry name" value="TWO-COMPONENT HISTIDINE KINASE"/>
    <property type="match status" value="1"/>
</dbReference>
<keyword evidence="6" id="KW-0808">Transferase</keyword>
<keyword evidence="20" id="KW-1185">Reference proteome</keyword>
<dbReference type="GO" id="GO:0016301">
    <property type="term" value="F:kinase activity"/>
    <property type="evidence" value="ECO:0007669"/>
    <property type="project" value="UniProtKB-KW"/>
</dbReference>
<keyword evidence="10" id="KW-0067">ATP-binding</keyword>
<dbReference type="SUPFAM" id="SSF55874">
    <property type="entry name" value="ATPase domain of HSP90 chaperone/DNA topoisomerase II/histidine kinase"/>
    <property type="match status" value="1"/>
</dbReference>
<evidence type="ECO:0000256" key="14">
    <source>
        <dbReference type="ARBA" id="ARBA00035305"/>
    </source>
</evidence>
<evidence type="ECO:0000313" key="20">
    <source>
        <dbReference type="Proteomes" id="UP001500383"/>
    </source>
</evidence>
<keyword evidence="8" id="KW-0547">Nucleotide-binding</keyword>
<keyword evidence="12" id="KW-0902">Two-component regulatory system</keyword>
<dbReference type="PRINTS" id="PR00344">
    <property type="entry name" value="BCTRLSENSOR"/>
</dbReference>
<dbReference type="CDD" id="cd00075">
    <property type="entry name" value="HATPase"/>
    <property type="match status" value="1"/>
</dbReference>
<dbReference type="InterPro" id="IPR003661">
    <property type="entry name" value="HisK_dim/P_dom"/>
</dbReference>
<accession>A0ABP4UMN8</accession>
<evidence type="ECO:0000313" key="19">
    <source>
        <dbReference type="EMBL" id="GAA1705535.1"/>
    </source>
</evidence>
<comment type="subcellular location">
    <subcellularLocation>
        <location evidence="2">Cell membrane</location>
        <topology evidence="2">Multi-pass membrane protein</topology>
    </subcellularLocation>
</comment>
<evidence type="ECO:0000256" key="5">
    <source>
        <dbReference type="ARBA" id="ARBA00022553"/>
    </source>
</evidence>
<keyword evidence="11 16" id="KW-1133">Transmembrane helix</keyword>
<evidence type="ECO:0000256" key="12">
    <source>
        <dbReference type="ARBA" id="ARBA00023012"/>
    </source>
</evidence>
<feature type="region of interest" description="Disordered" evidence="15">
    <location>
        <begin position="538"/>
        <end position="575"/>
    </location>
</feature>
<dbReference type="PANTHER" id="PTHR43547:SF2">
    <property type="entry name" value="HYBRID SIGNAL TRANSDUCTION HISTIDINE KINASE C"/>
    <property type="match status" value="1"/>
</dbReference>
<feature type="transmembrane region" description="Helical" evidence="16">
    <location>
        <begin position="53"/>
        <end position="76"/>
    </location>
</feature>
<dbReference type="SMART" id="SM00388">
    <property type="entry name" value="HisKA"/>
    <property type="match status" value="1"/>
</dbReference>
<dbReference type="CDD" id="cd06225">
    <property type="entry name" value="HAMP"/>
    <property type="match status" value="1"/>
</dbReference>
<dbReference type="CDD" id="cd00082">
    <property type="entry name" value="HisKA"/>
    <property type="match status" value="1"/>
</dbReference>
<keyword evidence="9 19" id="KW-0418">Kinase</keyword>
<dbReference type="SUPFAM" id="SSF158472">
    <property type="entry name" value="HAMP domain-like"/>
    <property type="match status" value="1"/>
</dbReference>